<sequence length="502" mass="53685">MSLLRTNSGPPSAQVLVGGELLPSKYVPVHNPARIDELVGHCALGTPEMVERAVETAKVAAPTWRDLGFHRRAAMLRSALPRLRETLAERANLLTREQGKVLWESVADARGPELVIEYFAGLIDGGYGREERWDESGRVVIRRVPRGVTAIIVPWNYPIYLACQHLIPALITGNTVVVKPSELVPLSLSRTLAVLADALPDGVVNVVPGEGPIVGRALTRSADVRNVLFTGSVPVGQEILRAGADLVRTSSLELGGNDPALLLEDASLDDATMNEMVRGVFTCTGQICFSIKRIYVPRSRANEFLAAFTAAADAIVVGDGLDERSTMGPLNNARQLERVQGLLAEARGAGASVQAVGSRLDPDGWERGHFMLPHVVSDIADDNPLVQTEQFGPVVPIVTYDSLEEGVAMANDTEYGLAASVWTADPDAGLQVGELLETGSIFVNSHRLGSSDMSMPFGGTKRSGIGRTHTAAILDECTEPQALAFKKDLSAFPGPALAEQAR</sequence>
<reference evidence="6" key="1">
    <citation type="journal article" date="2019" name="Int. J. Syst. Evol. Microbiol.">
        <title>The Global Catalogue of Microorganisms (GCM) 10K type strain sequencing project: providing services to taxonomists for standard genome sequencing and annotation.</title>
        <authorList>
            <consortium name="The Broad Institute Genomics Platform"/>
            <consortium name="The Broad Institute Genome Sequencing Center for Infectious Disease"/>
            <person name="Wu L."/>
            <person name="Ma J."/>
        </authorList>
    </citation>
    <scope>NUCLEOTIDE SEQUENCE [LARGE SCALE GENOMIC DNA]</scope>
    <source>
        <strain evidence="6">JCM 17810</strain>
    </source>
</reference>
<keyword evidence="1 3" id="KW-0560">Oxidoreductase</keyword>
<dbReference type="PROSITE" id="PS00687">
    <property type="entry name" value="ALDEHYDE_DEHYDR_GLU"/>
    <property type="match status" value="1"/>
</dbReference>
<dbReference type="InterPro" id="IPR016163">
    <property type="entry name" value="Ald_DH_C"/>
</dbReference>
<comment type="caution">
    <text evidence="5">The sequence shown here is derived from an EMBL/GenBank/DDBJ whole genome shotgun (WGS) entry which is preliminary data.</text>
</comment>
<proteinExistence type="inferred from homology"/>
<accession>A0ABP8LJK1</accession>
<dbReference type="Gene3D" id="3.40.309.10">
    <property type="entry name" value="Aldehyde Dehydrogenase, Chain A, domain 2"/>
    <property type="match status" value="1"/>
</dbReference>
<dbReference type="InterPro" id="IPR015590">
    <property type="entry name" value="Aldehyde_DH_dom"/>
</dbReference>
<dbReference type="Gene3D" id="3.40.605.10">
    <property type="entry name" value="Aldehyde Dehydrogenase, Chain A, domain 1"/>
    <property type="match status" value="1"/>
</dbReference>
<feature type="active site" evidence="2">
    <location>
        <position position="253"/>
    </location>
</feature>
<evidence type="ECO:0000259" key="4">
    <source>
        <dbReference type="Pfam" id="PF00171"/>
    </source>
</evidence>
<dbReference type="RefSeq" id="WP_345217895.1">
    <property type="nucleotide sequence ID" value="NZ_BAABGN010000013.1"/>
</dbReference>
<organism evidence="5 6">
    <name type="scientific">Georgenia halophila</name>
    <dbReference type="NCBI Taxonomy" id="620889"/>
    <lineage>
        <taxon>Bacteria</taxon>
        <taxon>Bacillati</taxon>
        <taxon>Actinomycetota</taxon>
        <taxon>Actinomycetes</taxon>
        <taxon>Micrococcales</taxon>
        <taxon>Bogoriellaceae</taxon>
        <taxon>Georgenia</taxon>
    </lineage>
</organism>
<gene>
    <name evidence="5" type="ORF">GCM10023169_34970</name>
</gene>
<evidence type="ECO:0000313" key="5">
    <source>
        <dbReference type="EMBL" id="GAA4430943.1"/>
    </source>
</evidence>
<evidence type="ECO:0000256" key="3">
    <source>
        <dbReference type="RuleBase" id="RU003345"/>
    </source>
</evidence>
<dbReference type="EMBL" id="BAABGN010000013">
    <property type="protein sequence ID" value="GAA4430943.1"/>
    <property type="molecule type" value="Genomic_DNA"/>
</dbReference>
<dbReference type="Proteomes" id="UP001500622">
    <property type="component" value="Unassembled WGS sequence"/>
</dbReference>
<dbReference type="InterPro" id="IPR029510">
    <property type="entry name" value="Ald_DH_CS_GLU"/>
</dbReference>
<dbReference type="InterPro" id="IPR016161">
    <property type="entry name" value="Ald_DH/histidinol_DH"/>
</dbReference>
<feature type="domain" description="Aldehyde dehydrogenase" evidence="4">
    <location>
        <begin position="25"/>
        <end position="481"/>
    </location>
</feature>
<protein>
    <submittedName>
        <fullName evidence="5">Aldehyde dehydrogenase family protein</fullName>
    </submittedName>
</protein>
<evidence type="ECO:0000256" key="2">
    <source>
        <dbReference type="PROSITE-ProRule" id="PRU10007"/>
    </source>
</evidence>
<dbReference type="InterPro" id="IPR016162">
    <property type="entry name" value="Ald_DH_N"/>
</dbReference>
<keyword evidence="6" id="KW-1185">Reference proteome</keyword>
<dbReference type="PANTHER" id="PTHR11699">
    <property type="entry name" value="ALDEHYDE DEHYDROGENASE-RELATED"/>
    <property type="match status" value="1"/>
</dbReference>
<comment type="similarity">
    <text evidence="3">Belongs to the aldehyde dehydrogenase family.</text>
</comment>
<dbReference type="SUPFAM" id="SSF53720">
    <property type="entry name" value="ALDH-like"/>
    <property type="match status" value="1"/>
</dbReference>
<evidence type="ECO:0000256" key="1">
    <source>
        <dbReference type="ARBA" id="ARBA00023002"/>
    </source>
</evidence>
<dbReference type="Pfam" id="PF00171">
    <property type="entry name" value="Aldedh"/>
    <property type="match status" value="1"/>
</dbReference>
<evidence type="ECO:0000313" key="6">
    <source>
        <dbReference type="Proteomes" id="UP001500622"/>
    </source>
</evidence>
<name>A0ABP8LJK1_9MICO</name>